<keyword evidence="2" id="KW-1185">Reference proteome</keyword>
<dbReference type="GO" id="GO:0003688">
    <property type="term" value="F:DNA replication origin binding"/>
    <property type="evidence" value="ECO:0007669"/>
    <property type="project" value="TreeGrafter"/>
</dbReference>
<evidence type="ECO:0000313" key="2">
    <source>
        <dbReference type="Proteomes" id="UP000268192"/>
    </source>
</evidence>
<dbReference type="GO" id="GO:0005886">
    <property type="term" value="C:plasma membrane"/>
    <property type="evidence" value="ECO:0007669"/>
    <property type="project" value="TreeGrafter"/>
</dbReference>
<evidence type="ECO:0008006" key="3">
    <source>
        <dbReference type="Google" id="ProtNLM"/>
    </source>
</evidence>
<dbReference type="PANTHER" id="PTHR30050:SF5">
    <property type="entry name" value="DNAA REGULATORY INACTIVATOR HDA"/>
    <property type="match status" value="1"/>
</dbReference>
<proteinExistence type="predicted"/>
<dbReference type="OrthoDB" id="7390113at2"/>
<sequence>MARRTSLQTGRAEQLPLELGHAAARGREDLIVSDPLSAAIALIDRWPDWPSPVVILCGPAGAGKTHLAEIWRERADASVLDLADSTSRALEAARTHPVILEDVDRKAIDETALFHLINEVRSAGSFLMMTSRLWPAAWPVSLPDLKSRLKAATVVEIGGPDDGLLAQVIVKLFADRQIAIDPKVVDYLVARMERSFDAASWLVAEMDRVALSRRVRLTTSLASEVLVRYQDDRAS</sequence>
<dbReference type="InterPro" id="IPR027417">
    <property type="entry name" value="P-loop_NTPase"/>
</dbReference>
<protein>
    <recommendedName>
        <fullName evidence="3">Chromosomal replication initiator protein DnaA domain-containing protein</fullName>
    </recommendedName>
</protein>
<dbReference type="GO" id="GO:0006270">
    <property type="term" value="P:DNA replication initiation"/>
    <property type="evidence" value="ECO:0007669"/>
    <property type="project" value="TreeGrafter"/>
</dbReference>
<evidence type="ECO:0000313" key="1">
    <source>
        <dbReference type="EMBL" id="AZN72421.1"/>
    </source>
</evidence>
<dbReference type="EMBL" id="CP032509">
    <property type="protein sequence ID" value="AZN72421.1"/>
    <property type="molecule type" value="Genomic_DNA"/>
</dbReference>
<organism evidence="1 2">
    <name type="scientific">Georhizobium profundi</name>
    <dbReference type="NCBI Taxonomy" id="2341112"/>
    <lineage>
        <taxon>Bacteria</taxon>
        <taxon>Pseudomonadati</taxon>
        <taxon>Pseudomonadota</taxon>
        <taxon>Alphaproteobacteria</taxon>
        <taxon>Hyphomicrobiales</taxon>
        <taxon>Rhizobiaceae</taxon>
        <taxon>Georhizobium</taxon>
    </lineage>
</organism>
<dbReference type="Gene3D" id="3.40.50.300">
    <property type="entry name" value="P-loop containing nucleotide triphosphate hydrolases"/>
    <property type="match status" value="1"/>
</dbReference>
<dbReference type="PANTHER" id="PTHR30050">
    <property type="entry name" value="CHROMOSOMAL REPLICATION INITIATOR PROTEIN DNAA"/>
    <property type="match status" value="1"/>
</dbReference>
<gene>
    <name evidence="1" type="ORF">D5400_15105</name>
</gene>
<name>A0A3Q8XRI6_9HYPH</name>
<dbReference type="NCBIfam" id="NF006571">
    <property type="entry name" value="PRK09087.1"/>
    <property type="match status" value="1"/>
</dbReference>
<dbReference type="RefSeq" id="WP_126010746.1">
    <property type="nucleotide sequence ID" value="NZ_CP032509.1"/>
</dbReference>
<dbReference type="AlphaFoldDB" id="A0A3Q8XRI6"/>
<dbReference type="SUPFAM" id="SSF52540">
    <property type="entry name" value="P-loop containing nucleoside triphosphate hydrolases"/>
    <property type="match status" value="1"/>
</dbReference>
<reference evidence="1 2" key="1">
    <citation type="submission" date="2018-09" db="EMBL/GenBank/DDBJ databases">
        <title>Marinorhizobium profundi gen. nov., sp. nov., isolated from a deep-sea sediment sample from the New Britain Trench and proposal of Marinorhizobiaceae fam. nov. in the order Rhizobiales of the class Alphaproteobacteria.</title>
        <authorList>
            <person name="Cao J."/>
        </authorList>
    </citation>
    <scope>NUCLEOTIDE SEQUENCE [LARGE SCALE GENOMIC DNA]</scope>
    <source>
        <strain evidence="1 2">WS11</strain>
    </source>
</reference>
<accession>A0A3Q8XRI6</accession>
<dbReference type="KEGG" id="abaw:D5400_15105"/>
<dbReference type="Gene3D" id="1.10.8.60">
    <property type="match status" value="1"/>
</dbReference>
<dbReference type="Proteomes" id="UP000268192">
    <property type="component" value="Chromosome"/>
</dbReference>